<protein>
    <recommendedName>
        <fullName evidence="7">DUF4191 domain-containing protein</fullName>
    </recommendedName>
</protein>
<dbReference type="AlphaFoldDB" id="A0A0M3TBY0"/>
<feature type="transmembrane region" description="Helical" evidence="2">
    <location>
        <begin position="76"/>
        <end position="98"/>
    </location>
</feature>
<sequence>MAKKDKPLAEMTKEERKEARQAKRKGRINTIKQVWTAFNMQRKEDKWLLPIMIAVLVAVLLVVVLVTYFFMNGSWVTWLFMVIAGILLGVMLDMVIFTRRMTNSLYAKADGQPGMAGWVLSQLKGTWRVQQTVAGNTTLDVVHRVVGRPGVILVGEGNHARLRGLMQGEKRKLARVVGDTPIYEIYVGHGEDEVEMKKLERTIKRLPKNIDRDKVDFIQHRLESLAAKSGMMGMPKGPIPAGAKVRNVQRSARRRTQR</sequence>
<dbReference type="EMBL" id="CP012390">
    <property type="protein sequence ID" value="ALE19414.1"/>
    <property type="molecule type" value="Genomic_DNA"/>
</dbReference>
<reference evidence="3 5" key="1">
    <citation type="journal article" date="2015" name="Genome Announc.">
        <title>Complete Genome Sequences for Two Strains of a Novel Fastidious, Partially Acid-Fast, Gram-Positive Corynebacterineae Bacterium, Derived from Human Clinical Samples.</title>
        <authorList>
            <person name="Nicholson A.C."/>
            <person name="Bell M."/>
            <person name="Humrighouse B.W."/>
            <person name="McQuiston J.R."/>
        </authorList>
    </citation>
    <scope>NUCLEOTIDE SEQUENCE [LARGE SCALE GENOMIC DNA]</scope>
    <source>
        <strain evidence="3 5">X1698</strain>
    </source>
</reference>
<keyword evidence="2" id="KW-0472">Membrane</keyword>
<dbReference type="RefSeq" id="WP_053962487.1">
    <property type="nucleotide sequence ID" value="NZ_CAJPTR010000004.1"/>
</dbReference>
<evidence type="ECO:0008006" key="7">
    <source>
        <dbReference type="Google" id="ProtNLM"/>
    </source>
</evidence>
<feature type="region of interest" description="Disordered" evidence="1">
    <location>
        <begin position="230"/>
        <end position="258"/>
    </location>
</feature>
<feature type="transmembrane region" description="Helical" evidence="2">
    <location>
        <begin position="47"/>
        <end position="70"/>
    </location>
</feature>
<feature type="compositionally biased region" description="Basic and acidic residues" evidence="1">
    <location>
        <begin position="1"/>
        <end position="21"/>
    </location>
</feature>
<dbReference type="Pfam" id="PF13829">
    <property type="entry name" value="DUF4191"/>
    <property type="match status" value="1"/>
</dbReference>
<keyword evidence="6" id="KW-1185">Reference proteome</keyword>
<dbReference type="EMBL" id="LR584267">
    <property type="protein sequence ID" value="VHO01595.1"/>
    <property type="molecule type" value="Genomic_DNA"/>
</dbReference>
<evidence type="ECO:0000256" key="2">
    <source>
        <dbReference type="SAM" id="Phobius"/>
    </source>
</evidence>
<proteinExistence type="predicted"/>
<organism evidence="3 5">
    <name type="scientific">Lawsonella clevelandensis</name>
    <dbReference type="NCBI Taxonomy" id="1528099"/>
    <lineage>
        <taxon>Bacteria</taxon>
        <taxon>Bacillati</taxon>
        <taxon>Actinomycetota</taxon>
        <taxon>Actinomycetes</taxon>
        <taxon>Mycobacteriales</taxon>
        <taxon>Lawsonellaceae</taxon>
        <taxon>Lawsonella</taxon>
    </lineage>
</organism>
<dbReference type="PATRIC" id="fig|1562462.4.peg.1550"/>
<name>A0A0M3TBY0_9ACTN</name>
<dbReference type="STRING" id="1528099.AL705_07600"/>
<dbReference type="Proteomes" id="UP000068137">
    <property type="component" value="Chromosome"/>
</dbReference>
<keyword evidence="2" id="KW-1133">Transmembrane helix</keyword>
<dbReference type="OrthoDB" id="8479889at2"/>
<dbReference type="Proteomes" id="UP000324288">
    <property type="component" value="Chromosome"/>
</dbReference>
<evidence type="ECO:0000313" key="6">
    <source>
        <dbReference type="Proteomes" id="UP000324288"/>
    </source>
</evidence>
<dbReference type="InterPro" id="IPR025445">
    <property type="entry name" value="DUF4191"/>
</dbReference>
<evidence type="ECO:0000256" key="1">
    <source>
        <dbReference type="SAM" id="MobiDB-lite"/>
    </source>
</evidence>
<accession>A0A0M3TBY0</accession>
<evidence type="ECO:0000313" key="4">
    <source>
        <dbReference type="EMBL" id="VHO01595.1"/>
    </source>
</evidence>
<dbReference type="KEGG" id="cbq:AL705_07600"/>
<evidence type="ECO:0000313" key="5">
    <source>
        <dbReference type="Proteomes" id="UP000068137"/>
    </source>
</evidence>
<evidence type="ECO:0000313" key="3">
    <source>
        <dbReference type="EMBL" id="ALE19414.1"/>
    </source>
</evidence>
<feature type="region of interest" description="Disordered" evidence="1">
    <location>
        <begin position="1"/>
        <end position="25"/>
    </location>
</feature>
<reference evidence="3" key="2">
    <citation type="journal article" date="2016" name="Int. J. Syst. Evol. Microbiol.">
        <title>Lawsonella clevelandensis gen. nov., sp. nov., a new member of the suborder Corynebacterineae isolated from human abscesses.</title>
        <authorList>
            <person name="Bell M.E."/>
            <person name="Bernard K.A."/>
            <person name="Harrington S.M."/>
            <person name="Patel N.B."/>
            <person name="Tucker T.A."/>
            <person name="Metcalfe M.G."/>
            <person name="McQuiston J.R."/>
        </authorList>
    </citation>
    <scope>NUCLEOTIDE SEQUENCE</scope>
    <source>
        <strain evidence="3">X1698</strain>
    </source>
</reference>
<reference evidence="4 6" key="3">
    <citation type="submission" date="2019-04" db="EMBL/GenBank/DDBJ databases">
        <authorList>
            <person name="Seth-Smith MB H."/>
            <person name="Seth-Smith H."/>
        </authorList>
    </citation>
    <scope>NUCLEOTIDE SEQUENCE [LARGE SCALE GENOMIC DNA]</scope>
    <source>
        <strain evidence="4">USB-603019</strain>
    </source>
</reference>
<gene>
    <name evidence="3" type="ORF">AL705_07600</name>
    <name evidence="4" type="ORF">LC603019_01527</name>
</gene>
<keyword evidence="2" id="KW-0812">Transmembrane</keyword>